<dbReference type="Pfam" id="PF12903">
    <property type="entry name" value="DUF3830"/>
    <property type="match status" value="1"/>
</dbReference>
<comment type="caution">
    <text evidence="1">The sequence shown here is derived from an EMBL/GenBank/DDBJ whole genome shotgun (WGS) entry which is preliminary data.</text>
</comment>
<reference evidence="1" key="2">
    <citation type="journal article" date="2021" name="PeerJ">
        <title>Extensive microbial diversity within the chicken gut microbiome revealed by metagenomics and culture.</title>
        <authorList>
            <person name="Gilroy R."/>
            <person name="Ravi A."/>
            <person name="Getino M."/>
            <person name="Pursley I."/>
            <person name="Horton D.L."/>
            <person name="Alikhan N.F."/>
            <person name="Baker D."/>
            <person name="Gharbi K."/>
            <person name="Hall N."/>
            <person name="Watson M."/>
            <person name="Adriaenssens E.M."/>
            <person name="Foster-Nyarko E."/>
            <person name="Jarju S."/>
            <person name="Secka A."/>
            <person name="Antonio M."/>
            <person name="Oren A."/>
            <person name="Chaudhuri R.R."/>
            <person name="La Ragione R."/>
            <person name="Hildebrand F."/>
            <person name="Pallen M.J."/>
        </authorList>
    </citation>
    <scope>NUCLEOTIDE SEQUENCE</scope>
    <source>
        <strain evidence="1">ChiHjej10B9-9673</strain>
    </source>
</reference>
<evidence type="ECO:0000313" key="1">
    <source>
        <dbReference type="EMBL" id="HIS66482.1"/>
    </source>
</evidence>
<dbReference type="Proteomes" id="UP000824001">
    <property type="component" value="Unassembled WGS sequence"/>
</dbReference>
<dbReference type="EMBL" id="DVJK01000079">
    <property type="protein sequence ID" value="HIS66482.1"/>
    <property type="molecule type" value="Genomic_DNA"/>
</dbReference>
<organism evidence="1 2">
    <name type="scientific">Candidatus Scatomorpha merdipullorum</name>
    <dbReference type="NCBI Taxonomy" id="2840927"/>
    <lineage>
        <taxon>Bacteria</taxon>
        <taxon>Bacillati</taxon>
        <taxon>Bacillota</taxon>
        <taxon>Clostridia</taxon>
        <taxon>Eubacteriales</taxon>
        <taxon>Candidatus Scatomorpha</taxon>
    </lineage>
</organism>
<evidence type="ECO:0000313" key="2">
    <source>
        <dbReference type="Proteomes" id="UP000824001"/>
    </source>
</evidence>
<dbReference type="Gene3D" id="2.40.100.20">
    <property type="match status" value="1"/>
</dbReference>
<dbReference type="AlphaFoldDB" id="A0A9D1FCC6"/>
<gene>
    <name evidence="1" type="ORF">IAC18_02845</name>
</gene>
<protein>
    <submittedName>
        <fullName evidence="1">DUF3830 family protein</fullName>
    </submittedName>
</protein>
<name>A0A9D1FCC6_9FIRM</name>
<accession>A0A9D1FCC6</accession>
<reference evidence="1" key="1">
    <citation type="submission" date="2020-10" db="EMBL/GenBank/DDBJ databases">
        <authorList>
            <person name="Gilroy R."/>
        </authorList>
    </citation>
    <scope>NUCLEOTIDE SEQUENCE</scope>
    <source>
        <strain evidence="1">ChiHjej10B9-9673</strain>
    </source>
</reference>
<sequence length="152" mass="17112">MAKKFKFEFERGGTLIADACEEAPVTVRLFEEQCPRTMEIMHCVSACHEITTDDIPSSEPIPEENLVHFGEIGDVATVSGNQSVTLTGLEEIGYTTLCFVYGPHQRFQGTKVQTNRATVFARIHENLDLLREIGHRMHMHGNEKVTMTCIDE</sequence>
<proteinExistence type="predicted"/>
<dbReference type="InterPro" id="IPR024532">
    <property type="entry name" value="DUF3830"/>
</dbReference>